<evidence type="ECO:0000256" key="1">
    <source>
        <dbReference type="SAM" id="Phobius"/>
    </source>
</evidence>
<protein>
    <submittedName>
        <fullName evidence="2">Uncharacterized protein</fullName>
    </submittedName>
</protein>
<keyword evidence="1" id="KW-0812">Transmembrane</keyword>
<dbReference type="AlphaFoldDB" id="A0A1I4PHJ5"/>
<reference evidence="2 3" key="1">
    <citation type="submission" date="2016-10" db="EMBL/GenBank/DDBJ databases">
        <authorList>
            <person name="de Groot N.N."/>
        </authorList>
    </citation>
    <scope>NUCLEOTIDE SEQUENCE [LARGE SCALE GENOMIC DNA]</scope>
    <source>
        <strain evidence="2 3">DSM 15283</strain>
    </source>
</reference>
<dbReference type="EMBL" id="FOTQ01000005">
    <property type="protein sequence ID" value="SFM26893.1"/>
    <property type="molecule type" value="Genomic_DNA"/>
</dbReference>
<accession>A0A1I4PHJ5</accession>
<gene>
    <name evidence="2" type="ORF">SAMN04488042_105232</name>
</gene>
<evidence type="ECO:0000313" key="2">
    <source>
        <dbReference type="EMBL" id="SFM26893.1"/>
    </source>
</evidence>
<dbReference type="Proteomes" id="UP000199144">
    <property type="component" value="Unassembled WGS sequence"/>
</dbReference>
<evidence type="ECO:0000313" key="3">
    <source>
        <dbReference type="Proteomes" id="UP000199144"/>
    </source>
</evidence>
<keyword evidence="1" id="KW-0472">Membrane</keyword>
<proteinExistence type="predicted"/>
<feature type="transmembrane region" description="Helical" evidence="1">
    <location>
        <begin position="7"/>
        <end position="27"/>
    </location>
</feature>
<organism evidence="2 3">
    <name type="scientific">Shimia aestuarii</name>
    <dbReference type="NCBI Taxonomy" id="254406"/>
    <lineage>
        <taxon>Bacteria</taxon>
        <taxon>Pseudomonadati</taxon>
        <taxon>Pseudomonadota</taxon>
        <taxon>Alphaproteobacteria</taxon>
        <taxon>Rhodobacterales</taxon>
        <taxon>Roseobacteraceae</taxon>
    </lineage>
</organism>
<dbReference type="STRING" id="254406.SAMN04488042_105232"/>
<keyword evidence="1" id="KW-1133">Transmembrane helix</keyword>
<keyword evidence="3" id="KW-1185">Reference proteome</keyword>
<dbReference type="RefSeq" id="WP_093094403.1">
    <property type="nucleotide sequence ID" value="NZ_FOTQ01000005.1"/>
</dbReference>
<sequence>MKTLKDLLVAMINATLILVALCLFLLWQLSGTAKDIAGQFSENLHIVKPLEGEAQALRAEVAGLRTDLGALAQASGDRSQELRRDVEARLALLDGKLDNLQTSLTRIAVTPDRLMTVAIDETADRMINGLQALRGCTAPDDKAAVSPES</sequence>
<dbReference type="OrthoDB" id="7862743at2"/>
<name>A0A1I4PHJ5_9RHOB</name>